<organism evidence="7 8">
    <name type="scientific">Arsenicitalea aurantiaca</name>
    <dbReference type="NCBI Taxonomy" id="1783274"/>
    <lineage>
        <taxon>Bacteria</taxon>
        <taxon>Pseudomonadati</taxon>
        <taxon>Pseudomonadota</taxon>
        <taxon>Alphaproteobacteria</taxon>
        <taxon>Hyphomicrobiales</taxon>
        <taxon>Devosiaceae</taxon>
        <taxon>Arsenicitalea</taxon>
    </lineage>
</organism>
<dbReference type="PROSITE" id="PS51677">
    <property type="entry name" value="NODB"/>
    <property type="match status" value="1"/>
</dbReference>
<dbReference type="RefSeq" id="WP_127187514.1">
    <property type="nucleotide sequence ID" value="NZ_RZNJ01000002.1"/>
</dbReference>
<dbReference type="PANTHER" id="PTHR34216">
    <property type="match status" value="1"/>
</dbReference>
<dbReference type="CDD" id="cd10968">
    <property type="entry name" value="CE4_Mlr8448_like_5s"/>
    <property type="match status" value="1"/>
</dbReference>
<dbReference type="Pfam" id="PF01522">
    <property type="entry name" value="Polysacc_deac_1"/>
    <property type="match status" value="1"/>
</dbReference>
<evidence type="ECO:0000256" key="4">
    <source>
        <dbReference type="ARBA" id="ARBA00022729"/>
    </source>
</evidence>
<keyword evidence="8" id="KW-1185">Reference proteome</keyword>
<gene>
    <name evidence="7" type="ORF">EMQ25_05225</name>
</gene>
<evidence type="ECO:0000256" key="2">
    <source>
        <dbReference type="ARBA" id="ARBA00010973"/>
    </source>
</evidence>
<dbReference type="AlphaFoldDB" id="A0A433XEL6"/>
<feature type="domain" description="NodB homology" evidence="6">
    <location>
        <begin position="94"/>
        <end position="344"/>
    </location>
</feature>
<evidence type="ECO:0000256" key="5">
    <source>
        <dbReference type="ARBA" id="ARBA00032976"/>
    </source>
</evidence>
<dbReference type="GO" id="GO:0016810">
    <property type="term" value="F:hydrolase activity, acting on carbon-nitrogen (but not peptide) bonds"/>
    <property type="evidence" value="ECO:0007669"/>
    <property type="project" value="InterPro"/>
</dbReference>
<evidence type="ECO:0000313" key="8">
    <source>
        <dbReference type="Proteomes" id="UP000281547"/>
    </source>
</evidence>
<dbReference type="OrthoDB" id="9782872at2"/>
<comment type="caution">
    <text evidence="7">The sequence shown here is derived from an EMBL/GenBank/DDBJ whole genome shotgun (WGS) entry which is preliminary data.</text>
</comment>
<accession>A0A433XEL6</accession>
<sequence>MSALRYGAIRLGFEALALSRIPALVRRFSSCRGVILTLHRVLPELPADFAPNAILQVTPSFLDAALKRFRRLGVDIVSLDEALTRLAAPERGRPFVVLTFDDAYRDNLKFALPVLRRHRAPFTLYVPTAFVDGTGVVWWQALEDIIAEREAIAVPEDDETNYLPTTTTAEKEAAFRALYRRMRTTPEPERVALMALLADQYGLDLAAHCRSLVMDWSELAAFARDPLCTIGAHTVHHYELSKLPPAQVRSEITQSVRVIEAQFGVAPTHLSYPIGGKASAGQREYRIAEELGLRSAVTTLPGGLYPRHLQSLHALPRVSLNGLFQAPRYVDVFATGALFSRMPG</sequence>
<name>A0A433XEL6_9HYPH</name>
<dbReference type="SUPFAM" id="SSF88713">
    <property type="entry name" value="Glycoside hydrolase/deacetylase"/>
    <property type="match status" value="1"/>
</dbReference>
<reference evidence="7 8" key="1">
    <citation type="journal article" date="2016" name="Int. J. Syst. Evol. Microbiol.">
        <title>Arsenicitalea aurantiaca gen. nov., sp. nov., a new member of the family Hyphomicrobiaceae, isolated from high-arsenic sediment.</title>
        <authorList>
            <person name="Mu Y."/>
            <person name="Zhou L."/>
            <person name="Zeng X.C."/>
            <person name="Liu L."/>
            <person name="Pan Y."/>
            <person name="Chen X."/>
            <person name="Wang J."/>
            <person name="Li S."/>
            <person name="Li W.J."/>
            <person name="Wang Y."/>
        </authorList>
    </citation>
    <scope>NUCLEOTIDE SEQUENCE [LARGE SCALE GENOMIC DNA]</scope>
    <source>
        <strain evidence="7 8">42-50</strain>
    </source>
</reference>
<keyword evidence="4" id="KW-0732">Signal</keyword>
<proteinExistence type="inferred from homology"/>
<dbReference type="InterPro" id="IPR051398">
    <property type="entry name" value="Polysacch_Deacetylase"/>
</dbReference>
<dbReference type="InterPro" id="IPR011330">
    <property type="entry name" value="Glyco_hydro/deAcase_b/a-brl"/>
</dbReference>
<dbReference type="Gene3D" id="3.20.20.370">
    <property type="entry name" value="Glycoside hydrolase/deacetylase"/>
    <property type="match status" value="1"/>
</dbReference>
<comment type="function">
    <text evidence="1">Is involved in generating a small heat-stable compound (Nod), an acylated oligomer of N-acetylglucosamine, that stimulates mitosis in various plant protoplasts.</text>
</comment>
<dbReference type="Proteomes" id="UP000281547">
    <property type="component" value="Unassembled WGS sequence"/>
</dbReference>
<dbReference type="EMBL" id="RZNJ01000002">
    <property type="protein sequence ID" value="RUT32557.1"/>
    <property type="molecule type" value="Genomic_DNA"/>
</dbReference>
<evidence type="ECO:0000259" key="6">
    <source>
        <dbReference type="PROSITE" id="PS51677"/>
    </source>
</evidence>
<evidence type="ECO:0000256" key="3">
    <source>
        <dbReference type="ARBA" id="ARBA00020071"/>
    </source>
</evidence>
<dbReference type="PANTHER" id="PTHR34216:SF7">
    <property type="entry name" value="POLY-BETA-1,6-N-ACETYL-D-GLUCOSAMINE N-DEACETYLASE"/>
    <property type="match status" value="1"/>
</dbReference>
<dbReference type="GO" id="GO:0005975">
    <property type="term" value="P:carbohydrate metabolic process"/>
    <property type="evidence" value="ECO:0007669"/>
    <property type="project" value="InterPro"/>
</dbReference>
<evidence type="ECO:0000256" key="1">
    <source>
        <dbReference type="ARBA" id="ARBA00003236"/>
    </source>
</evidence>
<dbReference type="InterPro" id="IPR002509">
    <property type="entry name" value="NODB_dom"/>
</dbReference>
<comment type="similarity">
    <text evidence="2">Belongs to the polysaccharide deacetylase family.</text>
</comment>
<protein>
    <recommendedName>
        <fullName evidence="3">Chitooligosaccharide deacetylase</fullName>
    </recommendedName>
    <alternativeName>
        <fullName evidence="5">Nodulation protein B</fullName>
    </alternativeName>
</protein>
<evidence type="ECO:0000313" key="7">
    <source>
        <dbReference type="EMBL" id="RUT32557.1"/>
    </source>
</evidence>